<accession>A0A4R3L7V1</accession>
<dbReference type="OrthoDB" id="179766at2"/>
<dbReference type="PANTHER" id="PTHR45947">
    <property type="entry name" value="SULFOQUINOVOSYL TRANSFERASE SQD2"/>
    <property type="match status" value="1"/>
</dbReference>
<dbReference type="Pfam" id="PF13439">
    <property type="entry name" value="Glyco_transf_4"/>
    <property type="match status" value="1"/>
</dbReference>
<dbReference type="Gene3D" id="3.40.50.2000">
    <property type="entry name" value="Glycogen Phosphorylase B"/>
    <property type="match status" value="2"/>
</dbReference>
<keyword evidence="3" id="KW-0808">Transferase</keyword>
<gene>
    <name evidence="3" type="ORF">EDD58_102196</name>
</gene>
<reference evidence="3 4" key="1">
    <citation type="submission" date="2019-03" db="EMBL/GenBank/DDBJ databases">
        <title>Genomic Encyclopedia of Type Strains, Phase IV (KMG-IV): sequencing the most valuable type-strain genomes for metagenomic binning, comparative biology and taxonomic classification.</title>
        <authorList>
            <person name="Goeker M."/>
        </authorList>
    </citation>
    <scope>NUCLEOTIDE SEQUENCE [LARGE SCALE GENOMIC DNA]</scope>
    <source>
        <strain evidence="3 4">DSM 45707</strain>
    </source>
</reference>
<dbReference type="SUPFAM" id="SSF53756">
    <property type="entry name" value="UDP-Glycosyltransferase/glycogen phosphorylase"/>
    <property type="match status" value="1"/>
</dbReference>
<dbReference type="InterPro" id="IPR050194">
    <property type="entry name" value="Glycosyltransferase_grp1"/>
</dbReference>
<dbReference type="Proteomes" id="UP000294937">
    <property type="component" value="Unassembled WGS sequence"/>
</dbReference>
<sequence length="395" mass="44664">MHVCVISHMYPNPVNPMSGIFVNSEVKALAEAGCRLKVFSPIPYFPLYPKWRGYRQMALQAIRDGISVQYVPTWMFPKGLFFSTYGKLYMQSLAQRIEVSHQQDPFDVIHCHTVFPDGWVGGKLAEKLEIPVVSTVHGSDLLLYPLRSQFIFQQTKIALLKNDLILTVSHRLEREAKKIAPQVSVQTLYNGFDPSLFFPQSQNEVRRKLGLSTNSKGILFVGNLLPVKGIDLLLKSFQIVHQKDSDVQLHLVGDGPLRKTLENLCQQLGIKERVFFHGRKPYSEIPLWINSADVVVLSSYSEGLPSILLESMGCGKVMVATDVGGIGEILIHKRTGLLVPSGDHQSLADSLKQVLFNHKESQQMAHQAWIESKELTWQNHAESLRRYYQQLQKSS</sequence>
<dbReference type="GO" id="GO:0016757">
    <property type="term" value="F:glycosyltransferase activity"/>
    <property type="evidence" value="ECO:0007669"/>
    <property type="project" value="InterPro"/>
</dbReference>
<dbReference type="RefSeq" id="WP_131923613.1">
    <property type="nucleotide sequence ID" value="NZ_SMAG01000002.1"/>
</dbReference>
<feature type="domain" description="Glycosyltransferase subfamily 4-like N-terminal" evidence="2">
    <location>
        <begin position="25"/>
        <end position="195"/>
    </location>
</feature>
<proteinExistence type="predicted"/>
<evidence type="ECO:0000313" key="3">
    <source>
        <dbReference type="EMBL" id="TCS95622.1"/>
    </source>
</evidence>
<keyword evidence="4" id="KW-1185">Reference proteome</keyword>
<dbReference type="InterPro" id="IPR028098">
    <property type="entry name" value="Glyco_trans_4-like_N"/>
</dbReference>
<protein>
    <submittedName>
        <fullName evidence="3">Glycosyltransferase involved in cell wall biosynthesis</fullName>
    </submittedName>
</protein>
<evidence type="ECO:0000313" key="4">
    <source>
        <dbReference type="Proteomes" id="UP000294937"/>
    </source>
</evidence>
<evidence type="ECO:0000259" key="2">
    <source>
        <dbReference type="Pfam" id="PF13439"/>
    </source>
</evidence>
<comment type="caution">
    <text evidence="3">The sequence shown here is derived from an EMBL/GenBank/DDBJ whole genome shotgun (WGS) entry which is preliminary data.</text>
</comment>
<dbReference type="CDD" id="cd03798">
    <property type="entry name" value="GT4_WlbH-like"/>
    <property type="match status" value="1"/>
</dbReference>
<dbReference type="EMBL" id="SMAG01000002">
    <property type="protein sequence ID" value="TCS95622.1"/>
    <property type="molecule type" value="Genomic_DNA"/>
</dbReference>
<dbReference type="InterPro" id="IPR001296">
    <property type="entry name" value="Glyco_trans_1"/>
</dbReference>
<feature type="domain" description="Glycosyl transferase family 1" evidence="1">
    <location>
        <begin position="202"/>
        <end position="368"/>
    </location>
</feature>
<dbReference type="PANTHER" id="PTHR45947:SF15">
    <property type="entry name" value="TEICHURONIC ACID BIOSYNTHESIS GLYCOSYLTRANSFERASE TUAC-RELATED"/>
    <property type="match status" value="1"/>
</dbReference>
<name>A0A4R3L7V1_9BACL</name>
<dbReference type="Pfam" id="PF00534">
    <property type="entry name" value="Glycos_transf_1"/>
    <property type="match status" value="1"/>
</dbReference>
<organism evidence="3 4">
    <name type="scientific">Hazenella coriacea</name>
    <dbReference type="NCBI Taxonomy" id="1179467"/>
    <lineage>
        <taxon>Bacteria</taxon>
        <taxon>Bacillati</taxon>
        <taxon>Bacillota</taxon>
        <taxon>Bacilli</taxon>
        <taxon>Bacillales</taxon>
        <taxon>Thermoactinomycetaceae</taxon>
        <taxon>Hazenella</taxon>
    </lineage>
</organism>
<evidence type="ECO:0000259" key="1">
    <source>
        <dbReference type="Pfam" id="PF00534"/>
    </source>
</evidence>
<dbReference type="AlphaFoldDB" id="A0A4R3L7V1"/>